<keyword evidence="3" id="KW-0804">Transcription</keyword>
<dbReference type="InterPro" id="IPR010982">
    <property type="entry name" value="Lambda_DNA-bd_dom_sf"/>
</dbReference>
<name>A0A6B3TUH9_9BACI</name>
<dbReference type="Pfam" id="PF13377">
    <property type="entry name" value="Peripla_BP_3"/>
    <property type="match status" value="1"/>
</dbReference>
<dbReference type="Gene3D" id="1.10.260.40">
    <property type="entry name" value="lambda repressor-like DNA-binding domains"/>
    <property type="match status" value="1"/>
</dbReference>
<dbReference type="Pfam" id="PF00356">
    <property type="entry name" value="LacI"/>
    <property type="match status" value="1"/>
</dbReference>
<evidence type="ECO:0000313" key="5">
    <source>
        <dbReference type="EMBL" id="NEX79307.1"/>
    </source>
</evidence>
<organism evidence="5 6">
    <name type="scientific">Neobacillus thermocopriae</name>
    <dbReference type="NCBI Taxonomy" id="1215031"/>
    <lineage>
        <taxon>Bacteria</taxon>
        <taxon>Bacillati</taxon>
        <taxon>Bacillota</taxon>
        <taxon>Bacilli</taxon>
        <taxon>Bacillales</taxon>
        <taxon>Bacillaceae</taxon>
        <taxon>Neobacillus</taxon>
    </lineage>
</organism>
<dbReference type="SMART" id="SM00354">
    <property type="entry name" value="HTH_LACI"/>
    <property type="match status" value="1"/>
</dbReference>
<proteinExistence type="predicted"/>
<dbReference type="SUPFAM" id="SSF47413">
    <property type="entry name" value="lambda repressor-like DNA-binding domains"/>
    <property type="match status" value="1"/>
</dbReference>
<sequence>MTTIKDISKVAGVSVTTVSRALNGYSDVNEETRKKILEIAKQLNYSPNTLARGLVMKKSQTIGLLVSGMNRESVKDNLTFQVLCGINECVSVRNYDLILFNTDSTRQREKTYTQLCRERKVDGVIIQGIKLDDPYLKEVMESDIPCVLVDIPVETNTVGYVTTDNVLGAKKAVEHLIELGHQNIAMVNGSNQAFVSKQRLKGYEIALKENGIKVKRNWIVDGEFKEEMAKEVVLSLLSSTPEITAIFCASDLMAMGALKACQEQGLVVPNDISIIGYDDILLASYVTPSLTTIKQDMFEMGYEAADLLVDMLEGKAKKRHRILETKLVQRESCTRI</sequence>
<dbReference type="Proteomes" id="UP000481621">
    <property type="component" value="Unassembled WGS sequence"/>
</dbReference>
<keyword evidence="2" id="KW-0238">DNA-binding</keyword>
<dbReference type="EMBL" id="JAAIUV010000015">
    <property type="protein sequence ID" value="NEX79307.1"/>
    <property type="molecule type" value="Genomic_DNA"/>
</dbReference>
<keyword evidence="6" id="KW-1185">Reference proteome</keyword>
<evidence type="ECO:0000256" key="3">
    <source>
        <dbReference type="ARBA" id="ARBA00023163"/>
    </source>
</evidence>
<dbReference type="Gene3D" id="3.40.50.2300">
    <property type="match status" value="2"/>
</dbReference>
<dbReference type="InterPro" id="IPR028082">
    <property type="entry name" value="Peripla_BP_I"/>
</dbReference>
<dbReference type="SUPFAM" id="SSF53822">
    <property type="entry name" value="Periplasmic binding protein-like I"/>
    <property type="match status" value="1"/>
</dbReference>
<evidence type="ECO:0000256" key="2">
    <source>
        <dbReference type="ARBA" id="ARBA00023125"/>
    </source>
</evidence>
<dbReference type="InterPro" id="IPR046335">
    <property type="entry name" value="LacI/GalR-like_sensor"/>
</dbReference>
<accession>A0A6B3TUH9</accession>
<evidence type="ECO:0000313" key="6">
    <source>
        <dbReference type="Proteomes" id="UP000481621"/>
    </source>
</evidence>
<evidence type="ECO:0000256" key="1">
    <source>
        <dbReference type="ARBA" id="ARBA00023015"/>
    </source>
</evidence>
<gene>
    <name evidence="5" type="ORF">G4Z05_10575</name>
</gene>
<dbReference type="PANTHER" id="PTHR30146:SF109">
    <property type="entry name" value="HTH-TYPE TRANSCRIPTIONAL REGULATOR GALS"/>
    <property type="match status" value="1"/>
</dbReference>
<dbReference type="PRINTS" id="PR00036">
    <property type="entry name" value="HTHLACI"/>
</dbReference>
<keyword evidence="1" id="KW-0805">Transcription regulation</keyword>
<dbReference type="PANTHER" id="PTHR30146">
    <property type="entry name" value="LACI-RELATED TRANSCRIPTIONAL REPRESSOR"/>
    <property type="match status" value="1"/>
</dbReference>
<dbReference type="GO" id="GO:0000976">
    <property type="term" value="F:transcription cis-regulatory region binding"/>
    <property type="evidence" value="ECO:0007669"/>
    <property type="project" value="TreeGrafter"/>
</dbReference>
<comment type="caution">
    <text evidence="5">The sequence shown here is derived from an EMBL/GenBank/DDBJ whole genome shotgun (WGS) entry which is preliminary data.</text>
</comment>
<protein>
    <submittedName>
        <fullName evidence="5">LacI family transcriptional regulator</fullName>
    </submittedName>
</protein>
<evidence type="ECO:0000259" key="4">
    <source>
        <dbReference type="PROSITE" id="PS50932"/>
    </source>
</evidence>
<dbReference type="CDD" id="cd01392">
    <property type="entry name" value="HTH_LacI"/>
    <property type="match status" value="1"/>
</dbReference>
<dbReference type="InterPro" id="IPR000843">
    <property type="entry name" value="HTH_LacI"/>
</dbReference>
<dbReference type="PROSITE" id="PS50932">
    <property type="entry name" value="HTH_LACI_2"/>
    <property type="match status" value="1"/>
</dbReference>
<dbReference type="RefSeq" id="WP_163251911.1">
    <property type="nucleotide sequence ID" value="NZ_JAAIUV010000015.1"/>
</dbReference>
<dbReference type="CDD" id="cd06267">
    <property type="entry name" value="PBP1_LacI_sugar_binding-like"/>
    <property type="match status" value="1"/>
</dbReference>
<dbReference type="AlphaFoldDB" id="A0A6B3TUH9"/>
<dbReference type="GO" id="GO:0003700">
    <property type="term" value="F:DNA-binding transcription factor activity"/>
    <property type="evidence" value="ECO:0007669"/>
    <property type="project" value="TreeGrafter"/>
</dbReference>
<feature type="domain" description="HTH lacI-type" evidence="4">
    <location>
        <begin position="2"/>
        <end position="56"/>
    </location>
</feature>
<reference evidence="5" key="1">
    <citation type="submission" date="2020-02" db="EMBL/GenBank/DDBJ databases">
        <title>Bacillus sedimentmangrovi sp. nov., isolated from sediment of the mangrove ecosystem.</title>
        <authorList>
            <person name="Liu G."/>
        </authorList>
    </citation>
    <scope>NUCLEOTIDE SEQUENCE [LARGE SCALE GENOMIC DNA]</scope>
    <source>
        <strain evidence="5">SgZ-7</strain>
    </source>
</reference>